<evidence type="ECO:0000256" key="2">
    <source>
        <dbReference type="ARBA" id="ARBA00022723"/>
    </source>
</evidence>
<evidence type="ECO:0000313" key="9">
    <source>
        <dbReference type="Proteomes" id="UP000559027"/>
    </source>
</evidence>
<dbReference type="Proteomes" id="UP000559027">
    <property type="component" value="Unassembled WGS sequence"/>
</dbReference>
<keyword evidence="9" id="KW-1185">Reference proteome</keyword>
<dbReference type="SUPFAM" id="SSF52833">
    <property type="entry name" value="Thioredoxin-like"/>
    <property type="match status" value="2"/>
</dbReference>
<dbReference type="GO" id="GO:0046872">
    <property type="term" value="F:metal ion binding"/>
    <property type="evidence" value="ECO:0007669"/>
    <property type="project" value="UniProtKB-KW"/>
</dbReference>
<feature type="domain" description="Thioredoxin" evidence="7">
    <location>
        <begin position="1"/>
        <end position="109"/>
    </location>
</feature>
<evidence type="ECO:0000313" key="8">
    <source>
        <dbReference type="EMBL" id="KAF5359651.1"/>
    </source>
</evidence>
<dbReference type="CDD" id="cd03028">
    <property type="entry name" value="GRX_PICOT_like"/>
    <property type="match status" value="1"/>
</dbReference>
<dbReference type="GO" id="GO:0015036">
    <property type="term" value="F:disulfide oxidoreductase activity"/>
    <property type="evidence" value="ECO:0007669"/>
    <property type="project" value="UniProtKB-ARBA"/>
</dbReference>
<evidence type="ECO:0000256" key="1">
    <source>
        <dbReference type="ARBA" id="ARBA00009630"/>
    </source>
</evidence>
<dbReference type="PANTHER" id="PTHR10293:SF73">
    <property type="entry name" value="GLUTAREDOXIN-3"/>
    <property type="match status" value="1"/>
</dbReference>
<dbReference type="EMBL" id="JAACJO010000004">
    <property type="protein sequence ID" value="KAF5359651.1"/>
    <property type="molecule type" value="Genomic_DNA"/>
</dbReference>
<dbReference type="PROSITE" id="PS51352">
    <property type="entry name" value="THIOREDOXIN_2"/>
    <property type="match status" value="1"/>
</dbReference>
<dbReference type="Pfam" id="PF00462">
    <property type="entry name" value="Glutaredoxin"/>
    <property type="match status" value="1"/>
</dbReference>
<keyword evidence="2" id="KW-0479">Metal-binding</keyword>
<keyword evidence="3" id="KW-0408">Iron</keyword>
<dbReference type="GO" id="GO:0005829">
    <property type="term" value="C:cytosol"/>
    <property type="evidence" value="ECO:0007669"/>
    <property type="project" value="TreeGrafter"/>
</dbReference>
<organism evidence="8 9">
    <name type="scientific">Leucocoprinus leucothites</name>
    <dbReference type="NCBI Taxonomy" id="201217"/>
    <lineage>
        <taxon>Eukaryota</taxon>
        <taxon>Fungi</taxon>
        <taxon>Dikarya</taxon>
        <taxon>Basidiomycota</taxon>
        <taxon>Agaricomycotina</taxon>
        <taxon>Agaricomycetes</taxon>
        <taxon>Agaricomycetidae</taxon>
        <taxon>Agaricales</taxon>
        <taxon>Agaricineae</taxon>
        <taxon>Agaricaceae</taxon>
        <taxon>Leucocoprinus</taxon>
    </lineage>
</organism>
<accession>A0A8H5G7C2</accession>
<sequence length="242" mass="27165">MTTNLHNVSNTTHFQDLLSQDLNRISLIYFWAPWAEPCKQMTEVVTELSKKYTAYLFLQVEAEEQDEIAQSFDIESVPSFILLRGHVLLGRISGADAAGLTQLLAKHASSPSYQPLSHTNQKPAEAPAELPSTAPKAEAESPEELEKRLWSLMNQRKVVLFMKGSPDTPRCGFSRKIVGILEEQKIDFAHFDILTDEDVRQGLKKLNDWPTFPQLIINGELVGGLDIVQEMVDTGELKEMIA</sequence>
<evidence type="ECO:0000256" key="6">
    <source>
        <dbReference type="SAM" id="MobiDB-lite"/>
    </source>
</evidence>
<evidence type="ECO:0000256" key="4">
    <source>
        <dbReference type="ARBA" id="ARBA00023014"/>
    </source>
</evidence>
<dbReference type="Pfam" id="PF00085">
    <property type="entry name" value="Thioredoxin"/>
    <property type="match status" value="1"/>
</dbReference>
<evidence type="ECO:0000259" key="7">
    <source>
        <dbReference type="PROSITE" id="PS51352"/>
    </source>
</evidence>
<dbReference type="GO" id="GO:0005634">
    <property type="term" value="C:nucleus"/>
    <property type="evidence" value="ECO:0007669"/>
    <property type="project" value="TreeGrafter"/>
</dbReference>
<comment type="function">
    <text evidence="5">Monothiol glutaredoxin involved in the biogenesis of iron-sulfur clusters. Binds one iron-sulfur cluster per dimer. The iron-sulfur cluster is bound between subunits, and is complexed by a bound glutathione and a cysteine residue from each subunit.</text>
</comment>
<dbReference type="Gene3D" id="3.40.30.10">
    <property type="entry name" value="Glutaredoxin"/>
    <property type="match status" value="2"/>
</dbReference>
<dbReference type="GO" id="GO:0051537">
    <property type="term" value="F:2 iron, 2 sulfur cluster binding"/>
    <property type="evidence" value="ECO:0007669"/>
    <property type="project" value="TreeGrafter"/>
</dbReference>
<dbReference type="FunFam" id="3.40.30.10:FF:000092">
    <property type="entry name" value="Monothiol glutaredoxin"/>
    <property type="match status" value="1"/>
</dbReference>
<dbReference type="PANTHER" id="PTHR10293">
    <property type="entry name" value="GLUTAREDOXIN FAMILY MEMBER"/>
    <property type="match status" value="1"/>
</dbReference>
<dbReference type="InterPro" id="IPR033658">
    <property type="entry name" value="GRX_PICOT-like"/>
</dbReference>
<reference evidence="8 9" key="1">
    <citation type="journal article" date="2020" name="ISME J.">
        <title>Uncovering the hidden diversity of litter-decomposition mechanisms in mushroom-forming fungi.</title>
        <authorList>
            <person name="Floudas D."/>
            <person name="Bentzer J."/>
            <person name="Ahren D."/>
            <person name="Johansson T."/>
            <person name="Persson P."/>
            <person name="Tunlid A."/>
        </authorList>
    </citation>
    <scope>NUCLEOTIDE SEQUENCE [LARGE SCALE GENOMIC DNA]</scope>
    <source>
        <strain evidence="8 9">CBS 146.42</strain>
    </source>
</reference>
<comment type="caution">
    <text evidence="8">The sequence shown here is derived from an EMBL/GenBank/DDBJ whole genome shotgun (WGS) entry which is preliminary data.</text>
</comment>
<dbReference type="GO" id="GO:0006879">
    <property type="term" value="P:intracellular iron ion homeostasis"/>
    <property type="evidence" value="ECO:0007669"/>
    <property type="project" value="TreeGrafter"/>
</dbReference>
<dbReference type="InterPro" id="IPR004480">
    <property type="entry name" value="Monothiol_GRX-rel"/>
</dbReference>
<keyword evidence="4" id="KW-0411">Iron-sulfur</keyword>
<dbReference type="CDD" id="cd02984">
    <property type="entry name" value="TRX_PICOT"/>
    <property type="match status" value="1"/>
</dbReference>
<name>A0A8H5G7C2_9AGAR</name>
<dbReference type="NCBIfam" id="TIGR00365">
    <property type="entry name" value="Grx4 family monothiol glutaredoxin"/>
    <property type="match status" value="1"/>
</dbReference>
<evidence type="ECO:0000256" key="5">
    <source>
        <dbReference type="ARBA" id="ARBA00055846"/>
    </source>
</evidence>
<dbReference type="AlphaFoldDB" id="A0A8H5G7C2"/>
<feature type="compositionally biased region" description="Polar residues" evidence="6">
    <location>
        <begin position="111"/>
        <end position="122"/>
    </location>
</feature>
<dbReference type="PROSITE" id="PS51354">
    <property type="entry name" value="GLUTAREDOXIN_2"/>
    <property type="match status" value="1"/>
</dbReference>
<dbReference type="InterPro" id="IPR036249">
    <property type="entry name" value="Thioredoxin-like_sf"/>
</dbReference>
<dbReference type="InterPro" id="IPR002109">
    <property type="entry name" value="Glutaredoxin"/>
</dbReference>
<gene>
    <name evidence="8" type="ORF">D9756_002899</name>
</gene>
<protein>
    <recommendedName>
        <fullName evidence="7">Thioredoxin domain-containing protein</fullName>
    </recommendedName>
</protein>
<proteinExistence type="inferred from homology"/>
<evidence type="ECO:0000256" key="3">
    <source>
        <dbReference type="ARBA" id="ARBA00023004"/>
    </source>
</evidence>
<feature type="region of interest" description="Disordered" evidence="6">
    <location>
        <begin position="111"/>
        <end position="143"/>
    </location>
</feature>
<comment type="similarity">
    <text evidence="1">Belongs to the glutaredoxin family. Monothiol subfamily.</text>
</comment>
<dbReference type="OrthoDB" id="415696at2759"/>
<dbReference type="FunFam" id="3.40.30.10:FF:000012">
    <property type="entry name" value="Monothiol glutaredoxin"/>
    <property type="match status" value="1"/>
</dbReference>
<dbReference type="InterPro" id="IPR013766">
    <property type="entry name" value="Thioredoxin_domain"/>
</dbReference>